<comment type="similarity">
    <text evidence="2 18">Belongs to the peroxidase family. Ligninase subfamily.</text>
</comment>
<dbReference type="PROSITE" id="PS00436">
    <property type="entry name" value="PEROXIDASE_2"/>
    <property type="match status" value="1"/>
</dbReference>
<evidence type="ECO:0000256" key="6">
    <source>
        <dbReference type="ARBA" id="ARBA00022723"/>
    </source>
</evidence>
<feature type="binding site" evidence="15">
    <location>
        <position position="230"/>
    </location>
    <ligand>
        <name>Ca(2+)</name>
        <dbReference type="ChEBI" id="CHEBI:29108"/>
        <label>2</label>
    </ligand>
</feature>
<feature type="binding site" evidence="15">
    <location>
        <position position="122"/>
    </location>
    <ligand>
        <name>Ca(2+)</name>
        <dbReference type="ChEBI" id="CHEBI:29108"/>
        <label>1</label>
    </ligand>
</feature>
<feature type="disulfide bond" evidence="17">
    <location>
        <begin position="62"/>
        <end position="321"/>
    </location>
</feature>
<feature type="binding site" evidence="15">
    <location>
        <position position="96"/>
    </location>
    <ligand>
        <name>Ca(2+)</name>
        <dbReference type="ChEBI" id="CHEBI:29108"/>
        <label>1</label>
    </ligand>
</feature>
<dbReference type="Pfam" id="PF11895">
    <property type="entry name" value="Peroxidase_ext"/>
    <property type="match status" value="1"/>
</dbReference>
<dbReference type="OrthoDB" id="2113341at2759"/>
<evidence type="ECO:0000256" key="17">
    <source>
        <dbReference type="PIRSR" id="PIRSR601621-4"/>
    </source>
</evidence>
<keyword evidence="21" id="KW-1185">Reference proteome</keyword>
<evidence type="ECO:0000256" key="12">
    <source>
        <dbReference type="ARBA" id="ARBA00023180"/>
    </source>
</evidence>
<dbReference type="GO" id="GO:0020037">
    <property type="term" value="F:heme binding"/>
    <property type="evidence" value="ECO:0007669"/>
    <property type="project" value="UniProtKB-UniRule"/>
</dbReference>
<dbReference type="PRINTS" id="PR00458">
    <property type="entry name" value="PEROXIDASE"/>
</dbReference>
<dbReference type="AlphaFoldDB" id="A0A8H6XZ39"/>
<dbReference type="InterPro" id="IPR010255">
    <property type="entry name" value="Haem_peroxidase_sf"/>
</dbReference>
<dbReference type="CDD" id="cd00692">
    <property type="entry name" value="ligninase"/>
    <property type="match status" value="1"/>
</dbReference>
<dbReference type="GO" id="GO:0042744">
    <property type="term" value="P:hydrogen peroxide catabolic process"/>
    <property type="evidence" value="ECO:0007669"/>
    <property type="project" value="UniProtKB-KW"/>
</dbReference>
<feature type="binding site" evidence="15">
    <location>
        <position position="237"/>
    </location>
    <ligand>
        <name>Ca(2+)</name>
        <dbReference type="ChEBI" id="CHEBI:29108"/>
        <label>2</label>
    </ligand>
</feature>
<sequence>MAIQFSELLSFCPILVPVRVSAMVMKSLSAALLALAVARVANGALTKRVTCPTGQTTANAACCVLFPILDDLQENLFDGGECGEEVHESLRLTFHDAIGFSPTKGTALSFPVDHKILTLGGGADGSIITFDDPETSFPANNGIDDIIDAQVPIIARHNITPRRLFLLGRPVATAPSPIGLVPEPFDTITDVLARFKEVGFSPAEVVALLASHTIAAADHVDPTIPGTPFDSTPGVFDTQLFIEMQLRGVLFPGDGSNPGQVESPLEGIIRLNTDATLARDDRTSCIWQSFVNNQAKLQTEFRAAMAKMAVIGQNTAKMIDCSDVIPVPKPVTGKAHLPAGKSMADIEQACATAAFPTLTADPGPQTSVPAVPPS</sequence>
<dbReference type="InterPro" id="IPR019793">
    <property type="entry name" value="Peroxidases_heam-ligand_BS"/>
</dbReference>
<dbReference type="Gene3D" id="1.10.420.10">
    <property type="entry name" value="Peroxidase, domain 2"/>
    <property type="match status" value="1"/>
</dbReference>
<dbReference type="PROSITE" id="PS50873">
    <property type="entry name" value="PEROXIDASE_4"/>
    <property type="match status" value="1"/>
</dbReference>
<keyword evidence="11 17" id="KW-1015">Disulfide bond</keyword>
<evidence type="ECO:0000256" key="14">
    <source>
        <dbReference type="PIRSR" id="PIRSR601621-1"/>
    </source>
</evidence>
<dbReference type="Pfam" id="PF00141">
    <property type="entry name" value="peroxidase"/>
    <property type="match status" value="1"/>
</dbReference>
<dbReference type="GO" id="GO:0046872">
    <property type="term" value="F:metal ion binding"/>
    <property type="evidence" value="ECO:0007669"/>
    <property type="project" value="UniProtKB-UniRule"/>
</dbReference>
<dbReference type="GO" id="GO:0004601">
    <property type="term" value="F:peroxidase activity"/>
    <property type="evidence" value="ECO:0007669"/>
    <property type="project" value="UniProtKB-KW"/>
</dbReference>
<evidence type="ECO:0000313" key="20">
    <source>
        <dbReference type="EMBL" id="KAF7348922.1"/>
    </source>
</evidence>
<proteinExistence type="inferred from homology"/>
<dbReference type="PANTHER" id="PTHR31356">
    <property type="entry name" value="THYLAKOID LUMENAL 29 KDA PROTEIN, CHLOROPLASTIC-RELATED"/>
    <property type="match status" value="1"/>
</dbReference>
<evidence type="ECO:0000256" key="9">
    <source>
        <dbReference type="ARBA" id="ARBA00023002"/>
    </source>
</evidence>
<comment type="subcellular location">
    <subcellularLocation>
        <location evidence="1">Secreted</location>
    </subcellularLocation>
</comment>
<feature type="disulfide bond" evidence="17">
    <location>
        <begin position="51"/>
        <end position="63"/>
    </location>
</feature>
<evidence type="ECO:0000256" key="15">
    <source>
        <dbReference type="PIRSR" id="PIRSR601621-2"/>
    </source>
</evidence>
<dbReference type="Gene3D" id="1.10.520.10">
    <property type="match status" value="1"/>
</dbReference>
<evidence type="ECO:0000256" key="5">
    <source>
        <dbReference type="ARBA" id="ARBA00022617"/>
    </source>
</evidence>
<keyword evidence="7" id="KW-0732">Signal</keyword>
<dbReference type="PRINTS" id="PR00462">
    <property type="entry name" value="LIGNINASE"/>
</dbReference>
<feature type="disulfide bond" evidence="17">
    <location>
        <begin position="285"/>
        <end position="350"/>
    </location>
</feature>
<keyword evidence="6 15" id="KW-0479">Metal-binding</keyword>
<dbReference type="PANTHER" id="PTHR31356:SF66">
    <property type="entry name" value="CATALASE-PEROXIDASE"/>
    <property type="match status" value="1"/>
</dbReference>
<evidence type="ECO:0000256" key="4">
    <source>
        <dbReference type="ARBA" id="ARBA00022559"/>
    </source>
</evidence>
<comment type="cofactor">
    <cofactor evidence="15 18">
        <name>Ca(2+)</name>
        <dbReference type="ChEBI" id="CHEBI:29108"/>
    </cofactor>
    <text evidence="15 18">Binds 2 calcium ions per subunit.</text>
</comment>
<feature type="binding site" evidence="15">
    <location>
        <position position="213"/>
    </location>
    <ligand>
        <name>Ca(2+)</name>
        <dbReference type="ChEBI" id="CHEBI:29108"/>
        <label>2</label>
    </ligand>
</feature>
<keyword evidence="8 15" id="KW-0106">Calcium</keyword>
<evidence type="ECO:0000256" key="3">
    <source>
        <dbReference type="ARBA" id="ARBA00022525"/>
    </source>
</evidence>
<evidence type="ECO:0000256" key="2">
    <source>
        <dbReference type="ARBA" id="ARBA00006089"/>
    </source>
</evidence>
<comment type="cofactor">
    <cofactor evidence="15">
        <name>heme b</name>
        <dbReference type="ChEBI" id="CHEBI:60344"/>
    </cofactor>
    <text evidence="15">Binds 1 heme b (iron(II)-protoporphyrin IX) group per subunit.</text>
</comment>
<evidence type="ECO:0000313" key="21">
    <source>
        <dbReference type="Proteomes" id="UP000620124"/>
    </source>
</evidence>
<dbReference type="GO" id="GO:0005576">
    <property type="term" value="C:extracellular region"/>
    <property type="evidence" value="ECO:0007669"/>
    <property type="project" value="UniProtKB-SubCell"/>
</dbReference>
<name>A0A8H6XZ39_9AGAR</name>
<protein>
    <recommendedName>
        <fullName evidence="18">Peroxidase</fullName>
        <ecNumber evidence="18">1.11.1.-</ecNumber>
    </recommendedName>
</protein>
<feature type="domain" description="Plant heme peroxidase family profile" evidence="19">
    <location>
        <begin position="66"/>
        <end position="354"/>
    </location>
</feature>
<dbReference type="Proteomes" id="UP000620124">
    <property type="component" value="Unassembled WGS sequence"/>
</dbReference>
<dbReference type="InterPro" id="IPR001621">
    <property type="entry name" value="Ligninase"/>
</dbReference>
<keyword evidence="9 18" id="KW-0560">Oxidoreductase</keyword>
<keyword evidence="3" id="KW-0964">Secreted</keyword>
<reference evidence="20" key="1">
    <citation type="submission" date="2020-05" db="EMBL/GenBank/DDBJ databases">
        <title>Mycena genomes resolve the evolution of fungal bioluminescence.</title>
        <authorList>
            <person name="Tsai I.J."/>
        </authorList>
    </citation>
    <scope>NUCLEOTIDE SEQUENCE</scope>
    <source>
        <strain evidence="20">CCC161011</strain>
    </source>
</reference>
<dbReference type="GO" id="GO:0000302">
    <property type="term" value="P:response to reactive oxygen species"/>
    <property type="evidence" value="ECO:0007669"/>
    <property type="project" value="TreeGrafter"/>
</dbReference>
<keyword evidence="12" id="KW-0325">Glycoprotein</keyword>
<comment type="caution">
    <text evidence="20">The sequence shown here is derived from an EMBL/GenBank/DDBJ whole genome shotgun (WGS) entry which is preliminary data.</text>
</comment>
<evidence type="ECO:0000259" key="19">
    <source>
        <dbReference type="PROSITE" id="PS50873"/>
    </source>
</evidence>
<accession>A0A8H6XZ39</accession>
<evidence type="ECO:0000256" key="7">
    <source>
        <dbReference type="ARBA" id="ARBA00022729"/>
    </source>
</evidence>
<evidence type="ECO:0000256" key="11">
    <source>
        <dbReference type="ARBA" id="ARBA00023157"/>
    </source>
</evidence>
<keyword evidence="4 18" id="KW-0575">Peroxidase</keyword>
<dbReference type="PROSITE" id="PS00435">
    <property type="entry name" value="PEROXIDASE_1"/>
    <property type="match status" value="1"/>
</dbReference>
<dbReference type="SUPFAM" id="SSF48113">
    <property type="entry name" value="Heme-dependent peroxidases"/>
    <property type="match status" value="1"/>
</dbReference>
<feature type="binding site" description="axial binding residue" evidence="15">
    <location>
        <position position="212"/>
    </location>
    <ligand>
        <name>heme b</name>
        <dbReference type="ChEBI" id="CHEBI:60344"/>
    </ligand>
    <ligandPart>
        <name>Fe</name>
        <dbReference type="ChEBI" id="CHEBI:18248"/>
    </ligandPart>
</feature>
<feature type="site" description="Transition state stabilizer" evidence="16">
    <location>
        <position position="91"/>
    </location>
</feature>
<feature type="binding site" evidence="15">
    <location>
        <position position="124"/>
    </location>
    <ligand>
        <name>Ca(2+)</name>
        <dbReference type="ChEBI" id="CHEBI:29108"/>
        <label>1</label>
    </ligand>
</feature>
<dbReference type="GO" id="GO:0034599">
    <property type="term" value="P:cellular response to oxidative stress"/>
    <property type="evidence" value="ECO:0007669"/>
    <property type="project" value="InterPro"/>
</dbReference>
<dbReference type="InterPro" id="IPR044831">
    <property type="entry name" value="Ccp1-like"/>
</dbReference>
<keyword evidence="10 15" id="KW-0408">Iron</keyword>
<dbReference type="InterPro" id="IPR019794">
    <property type="entry name" value="Peroxidases_AS"/>
</dbReference>
<evidence type="ECO:0000256" key="1">
    <source>
        <dbReference type="ARBA" id="ARBA00004613"/>
    </source>
</evidence>
<evidence type="ECO:0000256" key="13">
    <source>
        <dbReference type="ARBA" id="ARBA00023324"/>
    </source>
</evidence>
<keyword evidence="5 15" id="KW-0349">Heme</keyword>
<feature type="binding site" evidence="15">
    <location>
        <position position="126"/>
    </location>
    <ligand>
        <name>Ca(2+)</name>
        <dbReference type="ChEBI" id="CHEBI:29108"/>
        <label>1</label>
    </ligand>
</feature>
<dbReference type="EMBL" id="JACAZI010000011">
    <property type="protein sequence ID" value="KAF7348922.1"/>
    <property type="molecule type" value="Genomic_DNA"/>
</dbReference>
<evidence type="ECO:0000256" key="18">
    <source>
        <dbReference type="RuleBase" id="RU363051"/>
    </source>
</evidence>
<dbReference type="InterPro" id="IPR024589">
    <property type="entry name" value="Ligninase_C"/>
</dbReference>
<gene>
    <name evidence="20" type="ORF">MVEN_01412600</name>
</gene>
<evidence type="ECO:0000256" key="10">
    <source>
        <dbReference type="ARBA" id="ARBA00023004"/>
    </source>
</evidence>
<feature type="active site" description="Proton acceptor" evidence="14">
    <location>
        <position position="95"/>
    </location>
</feature>
<dbReference type="EC" id="1.11.1.-" evidence="18"/>
<keyword evidence="13" id="KW-0376">Hydrogen peroxide</keyword>
<feature type="binding site" evidence="15">
    <location>
        <position position="232"/>
    </location>
    <ligand>
        <name>Ca(2+)</name>
        <dbReference type="ChEBI" id="CHEBI:29108"/>
        <label>2</label>
    </ligand>
</feature>
<evidence type="ECO:0000256" key="16">
    <source>
        <dbReference type="PIRSR" id="PIRSR601621-3"/>
    </source>
</evidence>
<dbReference type="InterPro" id="IPR002016">
    <property type="entry name" value="Haem_peroxidase"/>
</dbReference>
<evidence type="ECO:0000256" key="8">
    <source>
        <dbReference type="ARBA" id="ARBA00022837"/>
    </source>
</evidence>
<organism evidence="20 21">
    <name type="scientific">Mycena venus</name>
    <dbReference type="NCBI Taxonomy" id="2733690"/>
    <lineage>
        <taxon>Eukaryota</taxon>
        <taxon>Fungi</taxon>
        <taxon>Dikarya</taxon>
        <taxon>Basidiomycota</taxon>
        <taxon>Agaricomycotina</taxon>
        <taxon>Agaricomycetes</taxon>
        <taxon>Agaricomycetidae</taxon>
        <taxon>Agaricales</taxon>
        <taxon>Marasmiineae</taxon>
        <taxon>Mycenaceae</taxon>
        <taxon>Mycena</taxon>
    </lineage>
</organism>